<dbReference type="RefSeq" id="WP_047895807.1">
    <property type="nucleotide sequence ID" value="NZ_AEJF01000176.1"/>
</dbReference>
<sequence>MTRDPRITLNARQQELLDWVQRDGFVTVDDLATHFDVTPQTIRRDVNWLSDMNLLRRYHGGASLPTSSENVSYTARQRMFHDEKRRIAALVASHIPDQASLFINLGTTTEEVARALNRHRGLHVITNNLNVASMMSGYPECEVLITGGIVRPWDKGIVGELAIDFIRQFKVDFAIIGASSIETDGTLRDFDTREVRVAEAIIKHARTVFLAADHSKFGRPALVRLGHLSQIDALFTDAPTPPEMAQTLAEANTQVFVAE</sequence>
<dbReference type="PRINTS" id="PR00037">
    <property type="entry name" value="HTHLACR"/>
</dbReference>
<dbReference type="InterPro" id="IPR014036">
    <property type="entry name" value="DeoR-like_C"/>
</dbReference>
<dbReference type="Pfam" id="PF08220">
    <property type="entry name" value="HTH_DeoR"/>
    <property type="match status" value="1"/>
</dbReference>
<dbReference type="PANTHER" id="PTHR30363">
    <property type="entry name" value="HTH-TYPE TRANSCRIPTIONAL REGULATOR SRLR-RELATED"/>
    <property type="match status" value="1"/>
</dbReference>
<evidence type="ECO:0000259" key="5">
    <source>
        <dbReference type="PROSITE" id="PS51000"/>
    </source>
</evidence>
<dbReference type="EMBL" id="AEJF01000176">
    <property type="protein sequence ID" value="KLU22543.1"/>
    <property type="molecule type" value="Genomic_DNA"/>
</dbReference>
<proteinExistence type="predicted"/>
<feature type="domain" description="HTH deoR-type" evidence="5">
    <location>
        <begin position="9"/>
        <end position="64"/>
    </location>
</feature>
<name>A0A0J1FS05_9BURK</name>
<evidence type="ECO:0000256" key="3">
    <source>
        <dbReference type="ARBA" id="ARBA00023125"/>
    </source>
</evidence>
<dbReference type="InterPro" id="IPR037171">
    <property type="entry name" value="NagB/RpiA_transferase-like"/>
</dbReference>
<keyword evidence="4" id="KW-0804">Transcription</keyword>
<accession>A0A0J1FS05</accession>
<evidence type="ECO:0000256" key="1">
    <source>
        <dbReference type="ARBA" id="ARBA00022491"/>
    </source>
</evidence>
<dbReference type="PATRIC" id="fig|908627.4.peg.6666"/>
<evidence type="ECO:0000313" key="6">
    <source>
        <dbReference type="EMBL" id="KLU22543.1"/>
    </source>
</evidence>
<organism evidence="6 7">
    <name type="scientific">Caballeronia mineralivorans PML1(12)</name>
    <dbReference type="NCBI Taxonomy" id="908627"/>
    <lineage>
        <taxon>Bacteria</taxon>
        <taxon>Pseudomonadati</taxon>
        <taxon>Pseudomonadota</taxon>
        <taxon>Betaproteobacteria</taxon>
        <taxon>Burkholderiales</taxon>
        <taxon>Burkholderiaceae</taxon>
        <taxon>Caballeronia</taxon>
    </lineage>
</organism>
<dbReference type="InterPro" id="IPR036388">
    <property type="entry name" value="WH-like_DNA-bd_sf"/>
</dbReference>
<keyword evidence="3" id="KW-0238">DNA-binding</keyword>
<dbReference type="Gene3D" id="3.30.750.70">
    <property type="entry name" value="4-hydroxybutyrate coenzyme like domains"/>
    <property type="match status" value="1"/>
</dbReference>
<keyword evidence="7" id="KW-1185">Reference proteome</keyword>
<dbReference type="PROSITE" id="PS51000">
    <property type="entry name" value="HTH_DEOR_2"/>
    <property type="match status" value="1"/>
</dbReference>
<dbReference type="InterPro" id="IPR001034">
    <property type="entry name" value="DeoR_HTH"/>
</dbReference>
<evidence type="ECO:0000256" key="2">
    <source>
        <dbReference type="ARBA" id="ARBA00023015"/>
    </source>
</evidence>
<dbReference type="Proteomes" id="UP000035963">
    <property type="component" value="Unassembled WGS sequence"/>
</dbReference>
<dbReference type="GO" id="GO:0003677">
    <property type="term" value="F:DNA binding"/>
    <property type="evidence" value="ECO:0007669"/>
    <property type="project" value="UniProtKB-KW"/>
</dbReference>
<dbReference type="InterPro" id="IPR018356">
    <property type="entry name" value="Tscrpt_reg_HTH_DeoR_CS"/>
</dbReference>
<protein>
    <submittedName>
        <fullName evidence="6">DeoR faimly transcriptional regulator</fullName>
    </submittedName>
</protein>
<dbReference type="InterPro" id="IPR036390">
    <property type="entry name" value="WH_DNA-bd_sf"/>
</dbReference>
<dbReference type="AlphaFoldDB" id="A0A0J1FS05"/>
<comment type="caution">
    <text evidence="6">The sequence shown here is derived from an EMBL/GenBank/DDBJ whole genome shotgun (WGS) entry which is preliminary data.</text>
</comment>
<dbReference type="InterPro" id="IPR050313">
    <property type="entry name" value="Carb_Metab_HTH_regulators"/>
</dbReference>
<dbReference type="SMART" id="SM00420">
    <property type="entry name" value="HTH_DEOR"/>
    <property type="match status" value="1"/>
</dbReference>
<evidence type="ECO:0000256" key="4">
    <source>
        <dbReference type="ARBA" id="ARBA00023163"/>
    </source>
</evidence>
<gene>
    <name evidence="6" type="ORF">EOS_29870</name>
</gene>
<reference evidence="6 7" key="1">
    <citation type="journal article" date="2015" name="Genome Announc.">
        <title>Draft Genome Sequence of Burkholderia sp. Strain PML1(12), an Ectomycorrhizosphere-Inhabiting Bacterium with Effective Mineral-Weathering Ability.</title>
        <authorList>
            <person name="Uroz S."/>
            <person name="Oger P."/>
        </authorList>
    </citation>
    <scope>NUCLEOTIDE SEQUENCE [LARGE SCALE GENOMIC DNA]</scope>
    <source>
        <strain evidence="7">PML1(12)</strain>
    </source>
</reference>
<dbReference type="SMART" id="SM01134">
    <property type="entry name" value="DeoRC"/>
    <property type="match status" value="1"/>
</dbReference>
<dbReference type="PANTHER" id="PTHR30363:SF4">
    <property type="entry name" value="GLYCEROL-3-PHOSPHATE REGULON REPRESSOR"/>
    <property type="match status" value="1"/>
</dbReference>
<dbReference type="SUPFAM" id="SSF46785">
    <property type="entry name" value="Winged helix' DNA-binding domain"/>
    <property type="match status" value="1"/>
</dbReference>
<dbReference type="PROSITE" id="PS00894">
    <property type="entry name" value="HTH_DEOR_1"/>
    <property type="match status" value="1"/>
</dbReference>
<dbReference type="GO" id="GO:0003700">
    <property type="term" value="F:DNA-binding transcription factor activity"/>
    <property type="evidence" value="ECO:0007669"/>
    <property type="project" value="InterPro"/>
</dbReference>
<keyword evidence="2" id="KW-0805">Transcription regulation</keyword>
<dbReference type="SUPFAM" id="SSF100950">
    <property type="entry name" value="NagB/RpiA/CoA transferase-like"/>
    <property type="match status" value="1"/>
</dbReference>
<evidence type="ECO:0000313" key="7">
    <source>
        <dbReference type="Proteomes" id="UP000035963"/>
    </source>
</evidence>
<keyword evidence="1" id="KW-0678">Repressor</keyword>
<dbReference type="OrthoDB" id="9814815at2"/>
<dbReference type="Gene3D" id="1.10.10.10">
    <property type="entry name" value="Winged helix-like DNA-binding domain superfamily/Winged helix DNA-binding domain"/>
    <property type="match status" value="1"/>
</dbReference>
<dbReference type="Pfam" id="PF00455">
    <property type="entry name" value="DeoRC"/>
    <property type="match status" value="1"/>
</dbReference>